<dbReference type="AlphaFoldDB" id="A0AAV4IGK4"/>
<protein>
    <submittedName>
        <fullName evidence="2">Uncharacterized protein</fullName>
    </submittedName>
</protein>
<accession>A0AAV4IGK4</accession>
<dbReference type="EMBL" id="BMAT01013280">
    <property type="protein sequence ID" value="GFS09077.1"/>
    <property type="molecule type" value="Genomic_DNA"/>
</dbReference>
<gene>
    <name evidence="2" type="ORF">ElyMa_006611600</name>
</gene>
<evidence type="ECO:0000313" key="3">
    <source>
        <dbReference type="Proteomes" id="UP000762676"/>
    </source>
</evidence>
<sequence length="143" mass="15376">MTRELPVAGSIQITTRVALALGKTTANNLLSSPGAYVKLCGLAVRHSLRDREVRDSILGRVKPVATISHTVATISLTVATISHTVVTISHTAAFLQWRHGGDNQPHSGDNQSHGDVSTEVPQWRQSAAQWRFYSGATVANTSH</sequence>
<feature type="region of interest" description="Disordered" evidence="1">
    <location>
        <begin position="99"/>
        <end position="119"/>
    </location>
</feature>
<organism evidence="2 3">
    <name type="scientific">Elysia marginata</name>
    <dbReference type="NCBI Taxonomy" id="1093978"/>
    <lineage>
        <taxon>Eukaryota</taxon>
        <taxon>Metazoa</taxon>
        <taxon>Spiralia</taxon>
        <taxon>Lophotrochozoa</taxon>
        <taxon>Mollusca</taxon>
        <taxon>Gastropoda</taxon>
        <taxon>Heterobranchia</taxon>
        <taxon>Euthyneura</taxon>
        <taxon>Panpulmonata</taxon>
        <taxon>Sacoglossa</taxon>
        <taxon>Placobranchoidea</taxon>
        <taxon>Plakobranchidae</taxon>
        <taxon>Elysia</taxon>
    </lineage>
</organism>
<reference evidence="2 3" key="1">
    <citation type="journal article" date="2021" name="Elife">
        <title>Chloroplast acquisition without the gene transfer in kleptoplastic sea slugs, Plakobranchus ocellatus.</title>
        <authorList>
            <person name="Maeda T."/>
            <person name="Takahashi S."/>
            <person name="Yoshida T."/>
            <person name="Shimamura S."/>
            <person name="Takaki Y."/>
            <person name="Nagai Y."/>
            <person name="Toyoda A."/>
            <person name="Suzuki Y."/>
            <person name="Arimoto A."/>
            <person name="Ishii H."/>
            <person name="Satoh N."/>
            <person name="Nishiyama T."/>
            <person name="Hasebe M."/>
            <person name="Maruyama T."/>
            <person name="Minagawa J."/>
            <person name="Obokata J."/>
            <person name="Shigenobu S."/>
        </authorList>
    </citation>
    <scope>NUCLEOTIDE SEQUENCE [LARGE SCALE GENOMIC DNA]</scope>
</reference>
<proteinExistence type="predicted"/>
<name>A0AAV4IGK4_9GAST</name>
<dbReference type="Proteomes" id="UP000762676">
    <property type="component" value="Unassembled WGS sequence"/>
</dbReference>
<keyword evidence="3" id="KW-1185">Reference proteome</keyword>
<feature type="compositionally biased region" description="Polar residues" evidence="1">
    <location>
        <begin position="104"/>
        <end position="119"/>
    </location>
</feature>
<evidence type="ECO:0000256" key="1">
    <source>
        <dbReference type="SAM" id="MobiDB-lite"/>
    </source>
</evidence>
<evidence type="ECO:0000313" key="2">
    <source>
        <dbReference type="EMBL" id="GFS09077.1"/>
    </source>
</evidence>
<comment type="caution">
    <text evidence="2">The sequence shown here is derived from an EMBL/GenBank/DDBJ whole genome shotgun (WGS) entry which is preliminary data.</text>
</comment>